<keyword evidence="2" id="KW-0547">Nucleotide-binding</keyword>
<organism evidence="7 8">
    <name type="scientific">Megaselia scalaris</name>
    <name type="common">Humpbacked fly</name>
    <name type="synonym">Phora scalaris</name>
    <dbReference type="NCBI Taxonomy" id="36166"/>
    <lineage>
        <taxon>Eukaryota</taxon>
        <taxon>Metazoa</taxon>
        <taxon>Ecdysozoa</taxon>
        <taxon>Arthropoda</taxon>
        <taxon>Hexapoda</taxon>
        <taxon>Insecta</taxon>
        <taxon>Pterygota</taxon>
        <taxon>Neoptera</taxon>
        <taxon>Endopterygota</taxon>
        <taxon>Diptera</taxon>
        <taxon>Brachycera</taxon>
        <taxon>Muscomorpha</taxon>
        <taxon>Platypezoidea</taxon>
        <taxon>Phoridae</taxon>
        <taxon>Megaseliini</taxon>
        <taxon>Megaselia</taxon>
    </lineage>
</organism>
<dbReference type="Gene3D" id="3.30.930.10">
    <property type="entry name" value="Bira Bifunctional Protein, Domain 2"/>
    <property type="match status" value="1"/>
</dbReference>
<evidence type="ECO:0000313" key="7">
    <source>
        <dbReference type="EnsemblMetazoa" id="MESCA000856-PA"/>
    </source>
</evidence>
<dbReference type="GO" id="GO:0005524">
    <property type="term" value="F:ATP binding"/>
    <property type="evidence" value="ECO:0007669"/>
    <property type="project" value="UniProtKB-KW"/>
</dbReference>
<proteinExistence type="predicted"/>
<dbReference type="GO" id="GO:0000049">
    <property type="term" value="F:tRNA binding"/>
    <property type="evidence" value="ECO:0007669"/>
    <property type="project" value="InterPro"/>
</dbReference>
<protein>
    <recommendedName>
        <fullName evidence="6">Phenylalanyl-tRNA synthetase domain-containing protein</fullName>
    </recommendedName>
</protein>
<accession>T1GC58</accession>
<evidence type="ECO:0000256" key="2">
    <source>
        <dbReference type="ARBA" id="ARBA00022741"/>
    </source>
</evidence>
<dbReference type="PANTHER" id="PTHR11538">
    <property type="entry name" value="PHENYLALANYL-TRNA SYNTHETASE"/>
    <property type="match status" value="1"/>
</dbReference>
<dbReference type="STRING" id="36166.T1GC58"/>
<keyword evidence="1" id="KW-0436">Ligase</keyword>
<dbReference type="Pfam" id="PF01409">
    <property type="entry name" value="tRNA-synt_2d"/>
    <property type="match status" value="1"/>
</dbReference>
<dbReference type="EMBL" id="CAQQ02048280">
    <property type="status" value="NOT_ANNOTATED_CDS"/>
    <property type="molecule type" value="Genomic_DNA"/>
</dbReference>
<evidence type="ECO:0000313" key="8">
    <source>
        <dbReference type="Proteomes" id="UP000015102"/>
    </source>
</evidence>
<sequence length="202" mass="23802">MKSEKHLQKHHPLSIIRKRIVEYFYKSYTNSRGNPIFSVYDQVSPIVSVQQNFDNLLIPKDHPSRAKSDCYYINKHYLLRAHTTAHQVEMIKSGLDNYILVGEVYRRDEIDSTHYPVFHQMDAVRIIHKEKLFAKHKDLEVFENDFLKEPLKPQIVTSNSKCIDQEKQPCHTLEAVKLTEHELKSTLVGLTKHLFGDKIEYR</sequence>
<dbReference type="PANTHER" id="PTHR11538:SF41">
    <property type="entry name" value="PHENYLALANINE--TRNA LIGASE, MITOCHONDRIAL"/>
    <property type="match status" value="1"/>
</dbReference>
<dbReference type="InterPro" id="IPR002319">
    <property type="entry name" value="Phenylalanyl-tRNA_Synthase"/>
</dbReference>
<dbReference type="GO" id="GO:0006432">
    <property type="term" value="P:phenylalanyl-tRNA aminoacylation"/>
    <property type="evidence" value="ECO:0007669"/>
    <property type="project" value="TreeGrafter"/>
</dbReference>
<evidence type="ECO:0000256" key="1">
    <source>
        <dbReference type="ARBA" id="ARBA00022598"/>
    </source>
</evidence>
<evidence type="ECO:0000256" key="4">
    <source>
        <dbReference type="ARBA" id="ARBA00022917"/>
    </source>
</evidence>
<dbReference type="AlphaFoldDB" id="T1GC58"/>
<evidence type="ECO:0000256" key="3">
    <source>
        <dbReference type="ARBA" id="ARBA00022840"/>
    </source>
</evidence>
<keyword evidence="8" id="KW-1185">Reference proteome</keyword>
<dbReference type="GO" id="GO:0004826">
    <property type="term" value="F:phenylalanine-tRNA ligase activity"/>
    <property type="evidence" value="ECO:0007669"/>
    <property type="project" value="TreeGrafter"/>
</dbReference>
<dbReference type="InterPro" id="IPR045864">
    <property type="entry name" value="aa-tRNA-synth_II/BPL/LPL"/>
</dbReference>
<dbReference type="Proteomes" id="UP000015102">
    <property type="component" value="Unassembled WGS sequence"/>
</dbReference>
<keyword evidence="4" id="KW-0648">Protein biosynthesis</keyword>
<keyword evidence="3" id="KW-0067">ATP-binding</keyword>
<dbReference type="GO" id="GO:0005739">
    <property type="term" value="C:mitochondrion"/>
    <property type="evidence" value="ECO:0007669"/>
    <property type="project" value="TreeGrafter"/>
</dbReference>
<reference evidence="7" key="2">
    <citation type="submission" date="2015-06" db="UniProtKB">
        <authorList>
            <consortium name="EnsemblMetazoa"/>
        </authorList>
    </citation>
    <scope>IDENTIFICATION</scope>
</reference>
<evidence type="ECO:0000259" key="6">
    <source>
        <dbReference type="Pfam" id="PF01409"/>
    </source>
</evidence>
<dbReference type="EnsemblMetazoa" id="MESCA000856-RA">
    <property type="protein sequence ID" value="MESCA000856-PA"/>
    <property type="gene ID" value="MESCA000856"/>
</dbReference>
<feature type="domain" description="Phenylalanyl-tRNA synthetase" evidence="6">
    <location>
        <begin position="8"/>
        <end position="132"/>
    </location>
</feature>
<reference evidence="8" key="1">
    <citation type="submission" date="2013-02" db="EMBL/GenBank/DDBJ databases">
        <authorList>
            <person name="Hughes D."/>
        </authorList>
    </citation>
    <scope>NUCLEOTIDE SEQUENCE</scope>
    <source>
        <strain>Durham</strain>
        <strain evidence="8">NC isolate 2 -- Noor lab</strain>
    </source>
</reference>
<dbReference type="SUPFAM" id="SSF55681">
    <property type="entry name" value="Class II aaRS and biotin synthetases"/>
    <property type="match status" value="1"/>
</dbReference>
<dbReference type="HOGENOM" id="CLU_022696_3_0_1"/>
<name>T1GC58_MEGSC</name>
<evidence type="ECO:0000256" key="5">
    <source>
        <dbReference type="ARBA" id="ARBA00023146"/>
    </source>
</evidence>
<keyword evidence="5" id="KW-0030">Aminoacyl-tRNA synthetase</keyword>